<dbReference type="AlphaFoldDB" id="A0A146G8I1"/>
<evidence type="ECO:0000256" key="6">
    <source>
        <dbReference type="ARBA" id="ARBA00022989"/>
    </source>
</evidence>
<dbReference type="PANTHER" id="PTHR33908:SF11">
    <property type="entry name" value="MEMBRANE PROTEIN"/>
    <property type="match status" value="1"/>
</dbReference>
<feature type="domain" description="Glycosyltransferase RgtA/B/C/D-like" evidence="9">
    <location>
        <begin position="48"/>
        <end position="208"/>
    </location>
</feature>
<accession>A0A146G8I1</accession>
<reference evidence="11" key="1">
    <citation type="journal article" date="2017" name="Genome Announc.">
        <title>Draft Genome Sequence of Terrimicrobium sacchariphilum NM-5T, a Facultative Anaerobic Soil Bacterium of the Class Spartobacteria.</title>
        <authorList>
            <person name="Qiu Y.L."/>
            <person name="Tourlousse D.M."/>
            <person name="Matsuura N."/>
            <person name="Ohashi A."/>
            <person name="Sekiguchi Y."/>
        </authorList>
    </citation>
    <scope>NUCLEOTIDE SEQUENCE [LARGE SCALE GENOMIC DNA]</scope>
    <source>
        <strain evidence="11">NM-5</strain>
    </source>
</reference>
<dbReference type="OrthoDB" id="179131at2"/>
<keyword evidence="6 8" id="KW-1133">Transmembrane helix</keyword>
<feature type="transmembrane region" description="Helical" evidence="8">
    <location>
        <begin position="230"/>
        <end position="259"/>
    </location>
</feature>
<dbReference type="GO" id="GO:0009103">
    <property type="term" value="P:lipopolysaccharide biosynthetic process"/>
    <property type="evidence" value="ECO:0007669"/>
    <property type="project" value="UniProtKB-ARBA"/>
</dbReference>
<gene>
    <name evidence="10" type="ORF">TSACC_21587</name>
</gene>
<protein>
    <submittedName>
        <fullName evidence="10">Dolichyl-phosphate-mannose-protein mannosyltransferase</fullName>
    </submittedName>
</protein>
<organism evidence="10 11">
    <name type="scientific">Terrimicrobium sacchariphilum</name>
    <dbReference type="NCBI Taxonomy" id="690879"/>
    <lineage>
        <taxon>Bacteria</taxon>
        <taxon>Pseudomonadati</taxon>
        <taxon>Verrucomicrobiota</taxon>
        <taxon>Terrimicrobiia</taxon>
        <taxon>Terrimicrobiales</taxon>
        <taxon>Terrimicrobiaceae</taxon>
        <taxon>Terrimicrobium</taxon>
    </lineage>
</organism>
<keyword evidence="5 8" id="KW-0812">Transmembrane</keyword>
<feature type="transmembrane region" description="Helical" evidence="8">
    <location>
        <begin position="189"/>
        <end position="210"/>
    </location>
</feature>
<dbReference type="GO" id="GO:0005886">
    <property type="term" value="C:plasma membrane"/>
    <property type="evidence" value="ECO:0007669"/>
    <property type="project" value="UniProtKB-SubCell"/>
</dbReference>
<evidence type="ECO:0000256" key="5">
    <source>
        <dbReference type="ARBA" id="ARBA00022692"/>
    </source>
</evidence>
<keyword evidence="4 10" id="KW-0808">Transferase</keyword>
<dbReference type="InterPro" id="IPR038731">
    <property type="entry name" value="RgtA/B/C-like"/>
</dbReference>
<evidence type="ECO:0000256" key="3">
    <source>
        <dbReference type="ARBA" id="ARBA00022676"/>
    </source>
</evidence>
<evidence type="ECO:0000256" key="1">
    <source>
        <dbReference type="ARBA" id="ARBA00004651"/>
    </source>
</evidence>
<dbReference type="Proteomes" id="UP000076023">
    <property type="component" value="Unassembled WGS sequence"/>
</dbReference>
<dbReference type="RefSeq" id="WP_075078941.1">
    <property type="nucleotide sequence ID" value="NZ_BDCO01000002.1"/>
</dbReference>
<evidence type="ECO:0000313" key="11">
    <source>
        <dbReference type="Proteomes" id="UP000076023"/>
    </source>
</evidence>
<evidence type="ECO:0000256" key="8">
    <source>
        <dbReference type="SAM" id="Phobius"/>
    </source>
</evidence>
<name>A0A146G8I1_TERSA</name>
<dbReference type="PANTHER" id="PTHR33908">
    <property type="entry name" value="MANNOSYLTRANSFERASE YKCB-RELATED"/>
    <property type="match status" value="1"/>
</dbReference>
<evidence type="ECO:0000256" key="2">
    <source>
        <dbReference type="ARBA" id="ARBA00022475"/>
    </source>
</evidence>
<feature type="transmembrane region" description="Helical" evidence="8">
    <location>
        <begin position="67"/>
        <end position="88"/>
    </location>
</feature>
<proteinExistence type="predicted"/>
<feature type="transmembrane region" description="Helical" evidence="8">
    <location>
        <begin position="271"/>
        <end position="288"/>
    </location>
</feature>
<sequence length="496" mass="54583">MKSARLVLFFVIALTLVRVAMVWLQNPSPDEAYYYLCAQHPAPAYFDGPPATAFQVGLINGVSAGDFLWRAAAPAWAMAASILCFLFVRRLSNESVASISVVVLNLLPGFNVQALRVGPQLPALALLILCLLWVWMAFEAEKNSLLWWALSGIALGGACLYSYAAVFVIPLVIIFVLSSARHRRGRDFGGLVIWIVLPAAFLFPALIWNARQEWIPMMPGTLRSLWHFDSGGFLASLVSLLYFISPLVAVTLLGTWAMLAGGAHSHIRARFLFLAAMPFVLLSFYMLYHGGDAAFFFLLAVPLLLVRARDFLDLIPAGRWAGGTAIALALGFSLHAAAASMDDGRAWDAAAAHARNVFTEELKKGNESLFLVAENPALASVLGYYLKDSLIPPSGHPVVYVGESQDISSQYALWPTYADFVDSTRVADEYYTEQKGENPFIGRSALYITEEKADEVPQTIKAAFESVTLLEEYPLRGAHRNPLYIYLCKNYQTLPL</sequence>
<dbReference type="GO" id="GO:0016763">
    <property type="term" value="F:pentosyltransferase activity"/>
    <property type="evidence" value="ECO:0007669"/>
    <property type="project" value="TreeGrafter"/>
</dbReference>
<evidence type="ECO:0000313" key="10">
    <source>
        <dbReference type="EMBL" id="GAT33177.1"/>
    </source>
</evidence>
<feature type="transmembrane region" description="Helical" evidence="8">
    <location>
        <begin position="144"/>
        <end position="177"/>
    </location>
</feature>
<evidence type="ECO:0000259" key="9">
    <source>
        <dbReference type="Pfam" id="PF13231"/>
    </source>
</evidence>
<keyword evidence="7 8" id="KW-0472">Membrane</keyword>
<comment type="caution">
    <text evidence="10">The sequence shown here is derived from an EMBL/GenBank/DDBJ whole genome shotgun (WGS) entry which is preliminary data.</text>
</comment>
<dbReference type="STRING" id="690879.TSACC_21587"/>
<comment type="subcellular location">
    <subcellularLocation>
        <location evidence="1">Cell membrane</location>
        <topology evidence="1">Multi-pass membrane protein</topology>
    </subcellularLocation>
</comment>
<keyword evidence="11" id="KW-1185">Reference proteome</keyword>
<dbReference type="InterPro" id="IPR050297">
    <property type="entry name" value="LipidA_mod_glycosyltrf_83"/>
</dbReference>
<keyword evidence="2" id="KW-1003">Cell membrane</keyword>
<evidence type="ECO:0000256" key="7">
    <source>
        <dbReference type="ARBA" id="ARBA00023136"/>
    </source>
</evidence>
<keyword evidence="3 10" id="KW-0328">Glycosyltransferase</keyword>
<dbReference type="Pfam" id="PF13231">
    <property type="entry name" value="PMT_2"/>
    <property type="match status" value="1"/>
</dbReference>
<feature type="transmembrane region" description="Helical" evidence="8">
    <location>
        <begin position="121"/>
        <end position="138"/>
    </location>
</feature>
<evidence type="ECO:0000256" key="4">
    <source>
        <dbReference type="ARBA" id="ARBA00022679"/>
    </source>
</evidence>
<dbReference type="EMBL" id="BDCO01000002">
    <property type="protein sequence ID" value="GAT33177.1"/>
    <property type="molecule type" value="Genomic_DNA"/>
</dbReference>
<dbReference type="InParanoid" id="A0A146G8I1"/>